<dbReference type="Proteomes" id="UP000694547">
    <property type="component" value="Chromosome 5"/>
</dbReference>
<sequence length="60" mass="7049">MLILIKTAEPLRFNVLYIALNYQMIDLLLKKEPKCHCMTFYCSSESCELWIVAKIIQNLP</sequence>
<dbReference type="Ensembl" id="ENSPEMT00000041942.1">
    <property type="protein sequence ID" value="ENSPEMP00000029946.1"/>
    <property type="gene ID" value="ENSPEMG00000030036.1"/>
</dbReference>
<organism evidence="1 2">
    <name type="scientific">Peromyscus maniculatus bairdii</name>
    <name type="common">Prairie deer mouse</name>
    <dbReference type="NCBI Taxonomy" id="230844"/>
    <lineage>
        <taxon>Eukaryota</taxon>
        <taxon>Metazoa</taxon>
        <taxon>Chordata</taxon>
        <taxon>Craniata</taxon>
        <taxon>Vertebrata</taxon>
        <taxon>Euteleostomi</taxon>
        <taxon>Mammalia</taxon>
        <taxon>Eutheria</taxon>
        <taxon>Euarchontoglires</taxon>
        <taxon>Glires</taxon>
        <taxon>Rodentia</taxon>
        <taxon>Myomorpha</taxon>
        <taxon>Muroidea</taxon>
        <taxon>Cricetidae</taxon>
        <taxon>Neotominae</taxon>
        <taxon>Peromyscus</taxon>
    </lineage>
</organism>
<dbReference type="AlphaFoldDB" id="A0A8C8UAI5"/>
<keyword evidence="2" id="KW-1185">Reference proteome</keyword>
<reference evidence="1" key="2">
    <citation type="submission" date="2025-08" db="UniProtKB">
        <authorList>
            <consortium name="Ensembl"/>
        </authorList>
    </citation>
    <scope>IDENTIFICATION</scope>
</reference>
<protein>
    <submittedName>
        <fullName evidence="1">Uncharacterized protein</fullName>
    </submittedName>
</protein>
<accession>A0A8C8UAI5</accession>
<evidence type="ECO:0000313" key="1">
    <source>
        <dbReference type="Ensembl" id="ENSPEMP00000029946.1"/>
    </source>
</evidence>
<proteinExistence type="predicted"/>
<evidence type="ECO:0000313" key="2">
    <source>
        <dbReference type="Proteomes" id="UP000694547"/>
    </source>
</evidence>
<reference evidence="1" key="3">
    <citation type="submission" date="2025-09" db="UniProtKB">
        <authorList>
            <consortium name="Ensembl"/>
        </authorList>
    </citation>
    <scope>IDENTIFICATION</scope>
</reference>
<name>A0A8C8UAI5_PERMB</name>
<reference evidence="1 2" key="1">
    <citation type="submission" date="2018-10" db="EMBL/GenBank/DDBJ databases">
        <title>Improved assembly of the deer mouse Peromyscus maniculatus genome.</title>
        <authorList>
            <person name="Lassance J.-M."/>
            <person name="Hoekstra H.E."/>
        </authorList>
    </citation>
    <scope>NUCLEOTIDE SEQUENCE [LARGE SCALE GENOMIC DNA]</scope>
</reference>